<dbReference type="EMBL" id="KV454013">
    <property type="protein sequence ID" value="ODV96413.1"/>
    <property type="molecule type" value="Genomic_DNA"/>
</dbReference>
<sequence length="924" mass="108802">MSVSQQYKSFVLGHTYLRLRAPHSYERFRYLKSVGDIQKMIIDRKLSPKKPINRDGTAITIPIVLHKNDLIHKNINLSKFTKMLMYDSALSSLNIADQDSRYKFKFVLNDLNNFRSDNKSLVSTLNKISNRPDIPAEQWEKYRFNRANQIALYLNYEVDPDSLLLDKQDHLTFLNKIEQNLNPKKNKIVEMKRQFYVDVRPDYSKNNSNPIFSQASKDYQFDKFKIQCKLYLTNIDFQVKVSIDLIELIEEVKFFGVNRENKMFKELIHSYVKHPITGKQIKIIEIDENFNEHNNDNDNDSLIALIPSHYSKHYDYLVEKNLINDTDISDVNSDLFQYNNLIEKRKELSLKLGFEEPQIRDSYIIPIALRQPVIKNMKNKSFLELTNLKMIDGNFFQELKTSILEASLVFFDKKNKNGLKMLVTNEPRLVHNFLECLEIPFEDRIKIVEVPTILDYKDRDISKMRPDFNKAFNGEPIDQLSENFNNKFHLFKEFPKKSLTASFDQIRGLLLSPLQQKIVDGEDVQNRYVIKFDDFNKNLQFIRLTMLYSIFNNYQVSFATEKPINDKHFSCGFTNILYNNNDDLKPWNYFMIFKLLSSLKNFMKFQQKGLEGLVDMNETFNEVLILINNSYIDLLNSEIMLNKTETSRDLSFCKNLMGTIIYYLNSLSKKMYNHEFQYILKRVPAQNKKYYNFLNKDLEKFDINLDHFNKNEISGGGDTIKNYNKIFDRDILDNGSMLIQLVDKIKEILILKDSLKNLKHKNYSVVIEINDLVKFLTVQEHLKYLNIVYAKFKNDSIFKNNKLKLVHDLNKSVLNTKKFDRQIVHESYYGAYKDNVIIHLLENEAESEVNEEQGTVVTNEKNFYEKYKHITFKDVYQRHAQRRNNTSSNSSNNNSGSSSGSSLGHGDKTEMANLLEDIIDRETR</sequence>
<protein>
    <submittedName>
        <fullName evidence="2">Uncharacterized protein</fullName>
    </submittedName>
</protein>
<accession>A0A1E4TX98</accession>
<evidence type="ECO:0000313" key="3">
    <source>
        <dbReference type="Proteomes" id="UP000094236"/>
    </source>
</evidence>
<evidence type="ECO:0000256" key="1">
    <source>
        <dbReference type="SAM" id="MobiDB-lite"/>
    </source>
</evidence>
<keyword evidence="3" id="KW-1185">Reference proteome</keyword>
<gene>
    <name evidence="2" type="ORF">PACTADRAFT_75543</name>
</gene>
<organism evidence="2 3">
    <name type="scientific">Pachysolen tannophilus NRRL Y-2460</name>
    <dbReference type="NCBI Taxonomy" id="669874"/>
    <lineage>
        <taxon>Eukaryota</taxon>
        <taxon>Fungi</taxon>
        <taxon>Dikarya</taxon>
        <taxon>Ascomycota</taxon>
        <taxon>Saccharomycotina</taxon>
        <taxon>Pichiomycetes</taxon>
        <taxon>Pachysolenaceae</taxon>
        <taxon>Pachysolen</taxon>
    </lineage>
</organism>
<evidence type="ECO:0000313" key="2">
    <source>
        <dbReference type="EMBL" id="ODV96413.1"/>
    </source>
</evidence>
<feature type="compositionally biased region" description="Low complexity" evidence="1">
    <location>
        <begin position="884"/>
        <end position="902"/>
    </location>
</feature>
<reference evidence="3" key="1">
    <citation type="submission" date="2016-05" db="EMBL/GenBank/DDBJ databases">
        <title>Comparative genomics of biotechnologically important yeasts.</title>
        <authorList>
            <consortium name="DOE Joint Genome Institute"/>
            <person name="Riley R."/>
            <person name="Haridas S."/>
            <person name="Wolfe K.H."/>
            <person name="Lopes M.R."/>
            <person name="Hittinger C.T."/>
            <person name="Goker M."/>
            <person name="Salamov A."/>
            <person name="Wisecaver J."/>
            <person name="Long T.M."/>
            <person name="Aerts A.L."/>
            <person name="Barry K."/>
            <person name="Choi C."/>
            <person name="Clum A."/>
            <person name="Coughlan A.Y."/>
            <person name="Deshpande S."/>
            <person name="Douglass A.P."/>
            <person name="Hanson S.J."/>
            <person name="Klenk H.-P."/>
            <person name="Labutti K."/>
            <person name="Lapidus A."/>
            <person name="Lindquist E."/>
            <person name="Lipzen A."/>
            <person name="Meier-Kolthoff J.P."/>
            <person name="Ohm R.A."/>
            <person name="Otillar R.P."/>
            <person name="Pangilinan J."/>
            <person name="Peng Y."/>
            <person name="Rokas A."/>
            <person name="Rosa C.A."/>
            <person name="Scheuner C."/>
            <person name="Sibirny A.A."/>
            <person name="Slot J.C."/>
            <person name="Stielow J.B."/>
            <person name="Sun H."/>
            <person name="Kurtzman C.P."/>
            <person name="Blackwell M."/>
            <person name="Grigoriev I.V."/>
            <person name="Jeffries T.W."/>
        </authorList>
    </citation>
    <scope>NUCLEOTIDE SEQUENCE [LARGE SCALE GENOMIC DNA]</scope>
    <source>
        <strain evidence="3">NRRL Y-2460</strain>
    </source>
</reference>
<proteinExistence type="predicted"/>
<dbReference type="Proteomes" id="UP000094236">
    <property type="component" value="Unassembled WGS sequence"/>
</dbReference>
<name>A0A1E4TX98_PACTA</name>
<dbReference type="AlphaFoldDB" id="A0A1E4TX98"/>
<feature type="region of interest" description="Disordered" evidence="1">
    <location>
        <begin position="880"/>
        <end position="909"/>
    </location>
</feature>